<feature type="compositionally biased region" description="Basic and acidic residues" evidence="1">
    <location>
        <begin position="127"/>
        <end position="139"/>
    </location>
</feature>
<organism evidence="2 3">
    <name type="scientific">Strongylus vulgaris</name>
    <name type="common">Blood worm</name>
    <dbReference type="NCBI Taxonomy" id="40348"/>
    <lineage>
        <taxon>Eukaryota</taxon>
        <taxon>Metazoa</taxon>
        <taxon>Ecdysozoa</taxon>
        <taxon>Nematoda</taxon>
        <taxon>Chromadorea</taxon>
        <taxon>Rhabditida</taxon>
        <taxon>Rhabditina</taxon>
        <taxon>Rhabditomorpha</taxon>
        <taxon>Strongyloidea</taxon>
        <taxon>Strongylidae</taxon>
        <taxon>Strongylus</taxon>
    </lineage>
</organism>
<dbReference type="AlphaFoldDB" id="A0A3P7J753"/>
<evidence type="ECO:0000256" key="1">
    <source>
        <dbReference type="SAM" id="MobiDB-lite"/>
    </source>
</evidence>
<feature type="compositionally biased region" description="Basic and acidic residues" evidence="1">
    <location>
        <begin position="1"/>
        <end position="10"/>
    </location>
</feature>
<evidence type="ECO:0000313" key="3">
    <source>
        <dbReference type="Proteomes" id="UP000270094"/>
    </source>
</evidence>
<sequence>MFGRKKEKDQYNNSDYGTIGHVPKSAPPIPNPKTKPHTFNIVLPQSNEALVNHMPNGISHPMSQPAHSPPPPPPPSMKPPQTRPSSGPIFSKFEKSSRMSPNQGDAASSESTQKCPPFTHRPANLPIREDAKAMAEHQTEPQCKNTSPKDIHAPAPKQISPGTLYKPTAPPRPSAQ</sequence>
<feature type="region of interest" description="Disordered" evidence="1">
    <location>
        <begin position="1"/>
        <end position="176"/>
    </location>
</feature>
<proteinExistence type="predicted"/>
<feature type="compositionally biased region" description="Polar residues" evidence="1">
    <location>
        <begin position="98"/>
        <end position="114"/>
    </location>
</feature>
<feature type="non-terminal residue" evidence="2">
    <location>
        <position position="176"/>
    </location>
</feature>
<name>A0A3P7J753_STRVU</name>
<gene>
    <name evidence="2" type="ORF">SVUK_LOCUS16119</name>
</gene>
<dbReference type="EMBL" id="UYYB01111492">
    <property type="protein sequence ID" value="VDM81121.1"/>
    <property type="molecule type" value="Genomic_DNA"/>
</dbReference>
<reference evidence="2 3" key="1">
    <citation type="submission" date="2018-11" db="EMBL/GenBank/DDBJ databases">
        <authorList>
            <consortium name="Pathogen Informatics"/>
        </authorList>
    </citation>
    <scope>NUCLEOTIDE SEQUENCE [LARGE SCALE GENOMIC DNA]</scope>
</reference>
<dbReference type="OrthoDB" id="5867147at2759"/>
<evidence type="ECO:0000313" key="2">
    <source>
        <dbReference type="EMBL" id="VDM81121.1"/>
    </source>
</evidence>
<accession>A0A3P7J753</accession>
<keyword evidence="3" id="KW-1185">Reference proteome</keyword>
<feature type="compositionally biased region" description="Pro residues" evidence="1">
    <location>
        <begin position="67"/>
        <end position="82"/>
    </location>
</feature>
<dbReference type="Proteomes" id="UP000270094">
    <property type="component" value="Unassembled WGS sequence"/>
</dbReference>
<protein>
    <submittedName>
        <fullName evidence="2">Uncharacterized protein</fullName>
    </submittedName>
</protein>